<dbReference type="STRING" id="1058.SAMN05421783_117107"/>
<evidence type="ECO:0000259" key="1">
    <source>
        <dbReference type="Pfam" id="PF01593"/>
    </source>
</evidence>
<evidence type="ECO:0000313" key="2">
    <source>
        <dbReference type="EMBL" id="SDX22308.1"/>
    </source>
</evidence>
<dbReference type="InterPro" id="IPR002937">
    <property type="entry name" value="Amino_oxidase"/>
</dbReference>
<gene>
    <name evidence="2" type="ORF">SAMN05421783_117107</name>
</gene>
<keyword evidence="3" id="KW-1185">Reference proteome</keyword>
<accession>A0A1H2ZZA7</accession>
<proteinExistence type="predicted"/>
<dbReference type="InterPro" id="IPR036188">
    <property type="entry name" value="FAD/NAD-bd_sf"/>
</dbReference>
<dbReference type="AlphaFoldDB" id="A0A1H2ZZA7"/>
<dbReference type="EMBL" id="FNNZ01000017">
    <property type="protein sequence ID" value="SDX22308.1"/>
    <property type="molecule type" value="Genomic_DNA"/>
</dbReference>
<reference evidence="3" key="1">
    <citation type="submission" date="2016-10" db="EMBL/GenBank/DDBJ databases">
        <authorList>
            <person name="Varghese N."/>
            <person name="Submissions S."/>
        </authorList>
    </citation>
    <scope>NUCLEOTIDE SEQUENCE [LARGE SCALE GENOMIC DNA]</scope>
    <source>
        <strain evidence="3">DSM 217</strain>
    </source>
</reference>
<dbReference type="Pfam" id="PF13450">
    <property type="entry name" value="NAD_binding_8"/>
    <property type="match status" value="1"/>
</dbReference>
<sequence length="321" mass="34248">MMEKAERIAVIGSGMAGLACARRLTDAGCMLIVFDKGRGIGGRLATRRAPDGRQFDHGAQYITATAPRFTTLLNEAETAGAAALWADGSDRPHVVGTPGMTGLAKYLARGLDIRQGVEVVALHETKHGWRVTLADGAELFDRVVLTVPAPQVSNLIGPEHPISREVAGVRLDPCLTLMAAFDPDALRPFVTRADPDAPLAWIAQDSSKPGRPAPACWVAQASPAWSAAHLELDPDALTALLLPMLCEQLGTDADAVRYAAVHRWRYARVAVPLGRPFARDGSCTLYAGGDWCLGARVEAAWISGDAIAQDILASMDELRMP</sequence>
<dbReference type="GO" id="GO:0016491">
    <property type="term" value="F:oxidoreductase activity"/>
    <property type="evidence" value="ECO:0007669"/>
    <property type="project" value="InterPro"/>
</dbReference>
<protein>
    <recommendedName>
        <fullName evidence="1">Amine oxidase domain-containing protein</fullName>
    </recommendedName>
</protein>
<dbReference type="Gene3D" id="3.90.660.10">
    <property type="match status" value="1"/>
</dbReference>
<feature type="domain" description="Amine oxidase" evidence="1">
    <location>
        <begin position="87"/>
        <end position="312"/>
    </location>
</feature>
<evidence type="ECO:0000313" key="3">
    <source>
        <dbReference type="Proteomes" id="UP000198816"/>
    </source>
</evidence>
<dbReference type="PRINTS" id="PR00419">
    <property type="entry name" value="ADXRDTASE"/>
</dbReference>
<dbReference type="PANTHER" id="PTHR16128">
    <property type="entry name" value="FAD/NAD(P)-BINDING OXIDOREDUCTASE FAMILY PROTEIN"/>
    <property type="match status" value="1"/>
</dbReference>
<dbReference type="PANTHER" id="PTHR16128:SF5">
    <property type="entry name" value="FAD_NAD(P)-BINDING OXIDOREDUCTASE FAMILY PROTEIN"/>
    <property type="match status" value="1"/>
</dbReference>
<dbReference type="SUPFAM" id="SSF51905">
    <property type="entry name" value="FAD/NAD(P)-binding domain"/>
    <property type="match status" value="1"/>
</dbReference>
<dbReference type="Proteomes" id="UP000198816">
    <property type="component" value="Unassembled WGS sequence"/>
</dbReference>
<dbReference type="PROSITE" id="PS51257">
    <property type="entry name" value="PROKAR_LIPOPROTEIN"/>
    <property type="match status" value="1"/>
</dbReference>
<name>A0A1H2ZZA7_THIRO</name>
<dbReference type="RefSeq" id="WP_245731931.1">
    <property type="nucleotide sequence ID" value="NZ_FNNZ01000017.1"/>
</dbReference>
<dbReference type="Gene3D" id="3.50.50.60">
    <property type="entry name" value="FAD/NAD(P)-binding domain"/>
    <property type="match status" value="1"/>
</dbReference>
<organism evidence="2 3">
    <name type="scientific">Thiocapsa roseopersicina</name>
    <dbReference type="NCBI Taxonomy" id="1058"/>
    <lineage>
        <taxon>Bacteria</taxon>
        <taxon>Pseudomonadati</taxon>
        <taxon>Pseudomonadota</taxon>
        <taxon>Gammaproteobacteria</taxon>
        <taxon>Chromatiales</taxon>
        <taxon>Chromatiaceae</taxon>
        <taxon>Thiocapsa</taxon>
    </lineage>
</organism>
<dbReference type="Pfam" id="PF01593">
    <property type="entry name" value="Amino_oxidase"/>
    <property type="match status" value="1"/>
</dbReference>